<dbReference type="InterPro" id="IPR014729">
    <property type="entry name" value="Rossmann-like_a/b/a_fold"/>
</dbReference>
<feature type="binding site" evidence="9">
    <location>
        <position position="98"/>
    </location>
    <ligand>
        <name>ATP</name>
        <dbReference type="ChEBI" id="CHEBI:30616"/>
    </ligand>
</feature>
<dbReference type="EC" id="2.7.7.3" evidence="9"/>
<dbReference type="NCBIfam" id="TIGR00125">
    <property type="entry name" value="cyt_tran_rel"/>
    <property type="match status" value="1"/>
</dbReference>
<organism evidence="11 12">
    <name type="scientific">Alicyclobacillus fodiniaquatilis</name>
    <dbReference type="NCBI Taxonomy" id="1661150"/>
    <lineage>
        <taxon>Bacteria</taxon>
        <taxon>Bacillati</taxon>
        <taxon>Bacillota</taxon>
        <taxon>Bacilli</taxon>
        <taxon>Bacillales</taxon>
        <taxon>Alicyclobacillaceae</taxon>
        <taxon>Alicyclobacillus</taxon>
    </lineage>
</organism>
<dbReference type="PANTHER" id="PTHR21342">
    <property type="entry name" value="PHOSPHOPANTETHEINE ADENYLYLTRANSFERASE"/>
    <property type="match status" value="1"/>
</dbReference>
<feature type="binding site" evidence="9">
    <location>
        <begin position="123"/>
        <end position="129"/>
    </location>
    <ligand>
        <name>ATP</name>
        <dbReference type="ChEBI" id="CHEBI:30616"/>
    </ligand>
</feature>
<sequence length="158" mass="17479">MRRAVYPGSFDPITLGHLDILQHAAALFDEVVVAVLHNPLKQPLFTVEERLEHVTLATSAYANVRTEAFAGLLVDYCREKQIDVVVRGLRNASDLQSEMPMAQMNQTLHSQIHTVFVPSAPAFSFVSSSLVKDVAMHGGDVSQFVPKHVLNALHHRLS</sequence>
<feature type="site" description="Transition state stabilizer" evidence="9">
    <location>
        <position position="17"/>
    </location>
</feature>
<evidence type="ECO:0000256" key="3">
    <source>
        <dbReference type="ARBA" id="ARBA00022695"/>
    </source>
</evidence>
<dbReference type="EMBL" id="JBHUCX010000092">
    <property type="protein sequence ID" value="MFD1677256.1"/>
    <property type="molecule type" value="Genomic_DNA"/>
</dbReference>
<protein>
    <recommendedName>
        <fullName evidence="9">Phosphopantetheine adenylyltransferase</fullName>
        <ecNumber evidence="9">2.7.7.3</ecNumber>
    </recommendedName>
    <alternativeName>
        <fullName evidence="9">Dephospho-CoA pyrophosphorylase</fullName>
    </alternativeName>
    <alternativeName>
        <fullName evidence="9">Pantetheine-phosphate adenylyltransferase</fullName>
        <shortName evidence="9">PPAT</shortName>
    </alternativeName>
</protein>
<evidence type="ECO:0000256" key="6">
    <source>
        <dbReference type="ARBA" id="ARBA00022842"/>
    </source>
</evidence>
<keyword evidence="7 9" id="KW-0173">Coenzyme A biosynthesis</keyword>
<evidence type="ECO:0000256" key="5">
    <source>
        <dbReference type="ARBA" id="ARBA00022840"/>
    </source>
</evidence>
<keyword evidence="1 9" id="KW-0963">Cytoplasm</keyword>
<evidence type="ECO:0000256" key="4">
    <source>
        <dbReference type="ARBA" id="ARBA00022741"/>
    </source>
</evidence>
<feature type="binding site" evidence="9">
    <location>
        <position position="73"/>
    </location>
    <ligand>
        <name>substrate</name>
    </ligand>
</feature>
<feature type="binding site" evidence="9">
    <location>
        <position position="41"/>
    </location>
    <ligand>
        <name>substrate</name>
    </ligand>
</feature>
<keyword evidence="4 9" id="KW-0547">Nucleotide-binding</keyword>
<dbReference type="InterPro" id="IPR001980">
    <property type="entry name" value="PPAT"/>
</dbReference>
<dbReference type="HAMAP" id="MF_00151">
    <property type="entry name" value="PPAT_bact"/>
    <property type="match status" value="1"/>
</dbReference>
<feature type="binding site" evidence="9">
    <location>
        <begin position="9"/>
        <end position="10"/>
    </location>
    <ligand>
        <name>ATP</name>
        <dbReference type="ChEBI" id="CHEBI:30616"/>
    </ligand>
</feature>
<evidence type="ECO:0000259" key="10">
    <source>
        <dbReference type="Pfam" id="PF01467"/>
    </source>
</evidence>
<gene>
    <name evidence="9 11" type="primary">coaD</name>
    <name evidence="11" type="ORF">ACFSB2_21525</name>
</gene>
<evidence type="ECO:0000313" key="12">
    <source>
        <dbReference type="Proteomes" id="UP001597079"/>
    </source>
</evidence>
<evidence type="ECO:0000256" key="8">
    <source>
        <dbReference type="ARBA" id="ARBA00029346"/>
    </source>
</evidence>
<dbReference type="Pfam" id="PF01467">
    <property type="entry name" value="CTP_transf_like"/>
    <property type="match status" value="1"/>
</dbReference>
<dbReference type="NCBIfam" id="TIGR01510">
    <property type="entry name" value="coaD_prev_kdtB"/>
    <property type="match status" value="1"/>
</dbReference>
<dbReference type="CDD" id="cd02163">
    <property type="entry name" value="PPAT"/>
    <property type="match status" value="1"/>
</dbReference>
<dbReference type="PRINTS" id="PR01020">
    <property type="entry name" value="LPSBIOSNTHSS"/>
</dbReference>
<comment type="catalytic activity">
    <reaction evidence="8 9">
        <text>(R)-4'-phosphopantetheine + ATP + H(+) = 3'-dephospho-CoA + diphosphate</text>
        <dbReference type="Rhea" id="RHEA:19801"/>
        <dbReference type="ChEBI" id="CHEBI:15378"/>
        <dbReference type="ChEBI" id="CHEBI:30616"/>
        <dbReference type="ChEBI" id="CHEBI:33019"/>
        <dbReference type="ChEBI" id="CHEBI:57328"/>
        <dbReference type="ChEBI" id="CHEBI:61723"/>
        <dbReference type="EC" id="2.7.7.3"/>
    </reaction>
</comment>
<keyword evidence="5 9" id="KW-0067">ATP-binding</keyword>
<dbReference type="RefSeq" id="WP_377945166.1">
    <property type="nucleotide sequence ID" value="NZ_JBHUCX010000092.1"/>
</dbReference>
<feature type="binding site" evidence="9">
    <location>
        <position position="9"/>
    </location>
    <ligand>
        <name>substrate</name>
    </ligand>
</feature>
<feature type="binding site" evidence="9">
    <location>
        <position position="17"/>
    </location>
    <ligand>
        <name>ATP</name>
        <dbReference type="ChEBI" id="CHEBI:30616"/>
    </ligand>
</feature>
<evidence type="ECO:0000256" key="1">
    <source>
        <dbReference type="ARBA" id="ARBA00022490"/>
    </source>
</evidence>
<name>A0ABW4JN14_9BACL</name>
<feature type="domain" description="Cytidyltransferase-like" evidence="10">
    <location>
        <begin position="5"/>
        <end position="132"/>
    </location>
</feature>
<keyword evidence="3 9" id="KW-0548">Nucleotidyltransferase</keyword>
<keyword evidence="2 9" id="KW-0808">Transferase</keyword>
<keyword evidence="6 9" id="KW-0460">Magnesium</keyword>
<comment type="cofactor">
    <cofactor evidence="9">
        <name>Mg(2+)</name>
        <dbReference type="ChEBI" id="CHEBI:18420"/>
    </cofactor>
</comment>
<evidence type="ECO:0000256" key="2">
    <source>
        <dbReference type="ARBA" id="ARBA00022679"/>
    </source>
</evidence>
<dbReference type="GO" id="GO:0004595">
    <property type="term" value="F:pantetheine-phosphate adenylyltransferase activity"/>
    <property type="evidence" value="ECO:0007669"/>
    <property type="project" value="UniProtKB-EC"/>
</dbReference>
<evidence type="ECO:0000313" key="11">
    <source>
        <dbReference type="EMBL" id="MFD1677256.1"/>
    </source>
</evidence>
<evidence type="ECO:0000256" key="7">
    <source>
        <dbReference type="ARBA" id="ARBA00022993"/>
    </source>
</evidence>
<proteinExistence type="inferred from homology"/>
<evidence type="ECO:0000256" key="9">
    <source>
        <dbReference type="HAMAP-Rule" id="MF_00151"/>
    </source>
</evidence>
<feature type="binding site" evidence="9">
    <location>
        <begin position="88"/>
        <end position="90"/>
    </location>
    <ligand>
        <name>ATP</name>
        <dbReference type="ChEBI" id="CHEBI:30616"/>
    </ligand>
</feature>
<reference evidence="12" key="1">
    <citation type="journal article" date="2019" name="Int. J. Syst. Evol. Microbiol.">
        <title>The Global Catalogue of Microorganisms (GCM) 10K type strain sequencing project: providing services to taxonomists for standard genome sequencing and annotation.</title>
        <authorList>
            <consortium name="The Broad Institute Genomics Platform"/>
            <consortium name="The Broad Institute Genome Sequencing Center for Infectious Disease"/>
            <person name="Wu L."/>
            <person name="Ma J."/>
        </authorList>
    </citation>
    <scope>NUCLEOTIDE SEQUENCE [LARGE SCALE GENOMIC DNA]</scope>
    <source>
        <strain evidence="12">CGMCC 1.12286</strain>
    </source>
</reference>
<comment type="caution">
    <text evidence="11">The sequence shown here is derived from an EMBL/GenBank/DDBJ whole genome shotgun (WGS) entry which is preliminary data.</text>
</comment>
<comment type="subcellular location">
    <subcellularLocation>
        <location evidence="9">Cytoplasm</location>
    </subcellularLocation>
</comment>
<keyword evidence="12" id="KW-1185">Reference proteome</keyword>
<comment type="subunit">
    <text evidence="9">Homohexamer.</text>
</comment>
<dbReference type="InterPro" id="IPR004821">
    <property type="entry name" value="Cyt_trans-like"/>
</dbReference>
<feature type="binding site" evidence="9">
    <location>
        <position position="87"/>
    </location>
    <ligand>
        <name>substrate</name>
    </ligand>
</feature>
<dbReference type="PANTHER" id="PTHR21342:SF1">
    <property type="entry name" value="PHOSPHOPANTETHEINE ADENYLYLTRANSFERASE"/>
    <property type="match status" value="1"/>
</dbReference>
<dbReference type="SUPFAM" id="SSF52374">
    <property type="entry name" value="Nucleotidylyl transferase"/>
    <property type="match status" value="1"/>
</dbReference>
<comment type="pathway">
    <text evidence="9">Cofactor biosynthesis; coenzyme A biosynthesis; CoA from (R)-pantothenate: step 4/5.</text>
</comment>
<accession>A0ABW4JN14</accession>
<dbReference type="Proteomes" id="UP001597079">
    <property type="component" value="Unassembled WGS sequence"/>
</dbReference>
<comment type="similarity">
    <text evidence="9">Belongs to the bacterial CoaD family.</text>
</comment>
<comment type="function">
    <text evidence="9">Reversibly transfers an adenylyl group from ATP to 4'-phosphopantetheine, yielding dephospho-CoA (dPCoA) and pyrophosphate.</text>
</comment>
<dbReference type="Gene3D" id="3.40.50.620">
    <property type="entry name" value="HUPs"/>
    <property type="match status" value="1"/>
</dbReference>